<dbReference type="EMBL" id="BGZK01000703">
    <property type="protein sequence ID" value="GBP56889.1"/>
    <property type="molecule type" value="Genomic_DNA"/>
</dbReference>
<sequence>MNSKDDFKTQMDPIGGAAVGISLKAFPGRTTSAGTRKAYTMSNGHDPGRSNMESTKWEVRARALRAAALSSSPKTLRKPKGVRDRARHSP</sequence>
<proteinExistence type="predicted"/>
<dbReference type="AlphaFoldDB" id="A0A4C1X3E5"/>
<keyword evidence="3" id="KW-1185">Reference proteome</keyword>
<feature type="compositionally biased region" description="Basic residues" evidence="1">
    <location>
        <begin position="75"/>
        <end position="90"/>
    </location>
</feature>
<protein>
    <submittedName>
        <fullName evidence="2">Uncharacterized protein</fullName>
    </submittedName>
</protein>
<dbReference type="Proteomes" id="UP000299102">
    <property type="component" value="Unassembled WGS sequence"/>
</dbReference>
<evidence type="ECO:0000313" key="3">
    <source>
        <dbReference type="Proteomes" id="UP000299102"/>
    </source>
</evidence>
<accession>A0A4C1X3E5</accession>
<comment type="caution">
    <text evidence="2">The sequence shown here is derived from an EMBL/GenBank/DDBJ whole genome shotgun (WGS) entry which is preliminary data.</text>
</comment>
<reference evidence="2 3" key="1">
    <citation type="journal article" date="2019" name="Commun. Biol.">
        <title>The bagworm genome reveals a unique fibroin gene that provides high tensile strength.</title>
        <authorList>
            <person name="Kono N."/>
            <person name="Nakamura H."/>
            <person name="Ohtoshi R."/>
            <person name="Tomita M."/>
            <person name="Numata K."/>
            <person name="Arakawa K."/>
        </authorList>
    </citation>
    <scope>NUCLEOTIDE SEQUENCE [LARGE SCALE GENOMIC DNA]</scope>
</reference>
<organism evidence="2 3">
    <name type="scientific">Eumeta variegata</name>
    <name type="common">Bagworm moth</name>
    <name type="synonym">Eumeta japonica</name>
    <dbReference type="NCBI Taxonomy" id="151549"/>
    <lineage>
        <taxon>Eukaryota</taxon>
        <taxon>Metazoa</taxon>
        <taxon>Ecdysozoa</taxon>
        <taxon>Arthropoda</taxon>
        <taxon>Hexapoda</taxon>
        <taxon>Insecta</taxon>
        <taxon>Pterygota</taxon>
        <taxon>Neoptera</taxon>
        <taxon>Endopterygota</taxon>
        <taxon>Lepidoptera</taxon>
        <taxon>Glossata</taxon>
        <taxon>Ditrysia</taxon>
        <taxon>Tineoidea</taxon>
        <taxon>Psychidae</taxon>
        <taxon>Oiketicinae</taxon>
        <taxon>Eumeta</taxon>
    </lineage>
</organism>
<evidence type="ECO:0000256" key="1">
    <source>
        <dbReference type="SAM" id="MobiDB-lite"/>
    </source>
</evidence>
<gene>
    <name evidence="2" type="ORF">EVAR_41638_1</name>
</gene>
<evidence type="ECO:0000313" key="2">
    <source>
        <dbReference type="EMBL" id="GBP56889.1"/>
    </source>
</evidence>
<feature type="region of interest" description="Disordered" evidence="1">
    <location>
        <begin position="68"/>
        <end position="90"/>
    </location>
</feature>
<name>A0A4C1X3E5_EUMVA</name>
<feature type="region of interest" description="Disordered" evidence="1">
    <location>
        <begin position="28"/>
        <end position="52"/>
    </location>
</feature>